<dbReference type="Proteomes" id="UP001294444">
    <property type="component" value="Unassembled WGS sequence"/>
</dbReference>
<accession>A0AAJ5C801</accession>
<reference evidence="1" key="1">
    <citation type="submission" date="2023-10" db="EMBL/GenBank/DDBJ databases">
        <authorList>
            <person name="Guldener U."/>
        </authorList>
    </citation>
    <scope>NUCLEOTIDE SEQUENCE</scope>
    <source>
        <strain evidence="1">Mp4</strain>
    </source>
</reference>
<proteinExistence type="predicted"/>
<comment type="caution">
    <text evidence="1">The sequence shown here is derived from an EMBL/GenBank/DDBJ whole genome shotgun (WGS) entry which is preliminary data.</text>
</comment>
<name>A0AAJ5C801_9BASI</name>
<dbReference type="EMBL" id="OAPG01000019">
    <property type="protein sequence ID" value="SNX87482.1"/>
    <property type="molecule type" value="Genomic_DNA"/>
</dbReference>
<keyword evidence="2" id="KW-1185">Reference proteome</keyword>
<gene>
    <name evidence="1" type="ORF">MEPE_06192</name>
</gene>
<dbReference type="AlphaFoldDB" id="A0AAJ5C801"/>
<evidence type="ECO:0000313" key="2">
    <source>
        <dbReference type="Proteomes" id="UP001294444"/>
    </source>
</evidence>
<sequence>MQGEKKVDEVVKIKDGLTKVLRERRQVDVMLSDAEGGYGDSKRYMRVEIRGRWKKKGGLRMWWASSEEKGDRQTNSKKIGPTWVSQGIVDQDHKCIKGFKKEAGDGPQEQSEAAREYKSQAHALFSWLEFEMDGEVHTNMS</sequence>
<evidence type="ECO:0000313" key="1">
    <source>
        <dbReference type="EMBL" id="SNX87482.1"/>
    </source>
</evidence>
<protein>
    <submittedName>
        <fullName evidence="1">Uncharacterized protein</fullName>
    </submittedName>
</protein>
<organism evidence="1 2">
    <name type="scientific">Melanopsichium pennsylvanicum</name>
    <dbReference type="NCBI Taxonomy" id="63383"/>
    <lineage>
        <taxon>Eukaryota</taxon>
        <taxon>Fungi</taxon>
        <taxon>Dikarya</taxon>
        <taxon>Basidiomycota</taxon>
        <taxon>Ustilaginomycotina</taxon>
        <taxon>Ustilaginomycetes</taxon>
        <taxon>Ustilaginales</taxon>
        <taxon>Ustilaginaceae</taxon>
        <taxon>Melanopsichium</taxon>
    </lineage>
</organism>